<reference evidence="2" key="1">
    <citation type="submission" date="2023-07" db="EMBL/GenBank/DDBJ databases">
        <title>Black Yeasts Isolated from many extreme environments.</title>
        <authorList>
            <person name="Coleine C."/>
            <person name="Stajich J.E."/>
            <person name="Selbmann L."/>
        </authorList>
    </citation>
    <scope>NUCLEOTIDE SEQUENCE</scope>
    <source>
        <strain evidence="2">CCFEE 5485</strain>
    </source>
</reference>
<feature type="chain" id="PRO_5042026824" evidence="1">
    <location>
        <begin position="18"/>
        <end position="504"/>
    </location>
</feature>
<name>A0AAE0WIG7_9PEZI</name>
<evidence type="ECO:0000313" key="3">
    <source>
        <dbReference type="Proteomes" id="UP001274830"/>
    </source>
</evidence>
<dbReference type="Proteomes" id="UP001274830">
    <property type="component" value="Unassembled WGS sequence"/>
</dbReference>
<keyword evidence="3" id="KW-1185">Reference proteome</keyword>
<dbReference type="EMBL" id="JAUTXT010000052">
    <property type="protein sequence ID" value="KAK3670690.1"/>
    <property type="molecule type" value="Genomic_DNA"/>
</dbReference>
<protein>
    <submittedName>
        <fullName evidence="2">Uncharacterized protein</fullName>
    </submittedName>
</protein>
<accession>A0AAE0WIG7</accession>
<sequence>MHFLTLVIGLTLGCAIAGPVRPAGVILPIETPAPPFPTIAPSVATKAPYLLPRSAFSTTFPVETITKVSGEIGATVTGCTVTTISAHVATLTFNSTSTTTDSDPGRFQCICPSIDPSVIVDVFTQWDHVGNPGEPTGSYCGSAILPVSIQTAPYASPSAEPSSAVNGAWANVSCSEGGAFASITNDPLWQWNVAGTEAAWNELVADYVSNATNELAFSDFLADRFHAPRNPTCDKVGDEFCSSTIGCGSWLFHNADVNSPAGYILYNSMVYLHRTISVFSNSIIQAQINVNGFAGNIAGTFSGVEAEIAEEQQQKLNYDIIQLVLGISLSLPSTPFFKGGDDAEGAALRGSDLGTVPSGIQNAVDPVVSVVTSNKLDPGVGQDWTTAAVSISFPTTSEQSDQCDLIYRYSVHSPTSKTRLPIQHNLTTYITYLANVVQNATQLYAEGLFNDPGNLYTVIQQGHVFGSPIREEPVTIAAELTQTLLANTLPFGNKLFNQATCISR</sequence>
<gene>
    <name evidence="2" type="ORF">LTR78_009382</name>
</gene>
<keyword evidence="1" id="KW-0732">Signal</keyword>
<evidence type="ECO:0000256" key="1">
    <source>
        <dbReference type="SAM" id="SignalP"/>
    </source>
</evidence>
<feature type="signal peptide" evidence="1">
    <location>
        <begin position="1"/>
        <end position="17"/>
    </location>
</feature>
<dbReference type="AlphaFoldDB" id="A0AAE0WIG7"/>
<evidence type="ECO:0000313" key="2">
    <source>
        <dbReference type="EMBL" id="KAK3670690.1"/>
    </source>
</evidence>
<proteinExistence type="predicted"/>
<comment type="caution">
    <text evidence="2">The sequence shown here is derived from an EMBL/GenBank/DDBJ whole genome shotgun (WGS) entry which is preliminary data.</text>
</comment>
<organism evidence="2 3">
    <name type="scientific">Recurvomyces mirabilis</name>
    <dbReference type="NCBI Taxonomy" id="574656"/>
    <lineage>
        <taxon>Eukaryota</taxon>
        <taxon>Fungi</taxon>
        <taxon>Dikarya</taxon>
        <taxon>Ascomycota</taxon>
        <taxon>Pezizomycotina</taxon>
        <taxon>Dothideomycetes</taxon>
        <taxon>Dothideomycetidae</taxon>
        <taxon>Mycosphaerellales</taxon>
        <taxon>Teratosphaeriaceae</taxon>
        <taxon>Recurvomyces</taxon>
    </lineage>
</organism>